<dbReference type="Pfam" id="PF01208">
    <property type="entry name" value="URO-D"/>
    <property type="match status" value="1"/>
</dbReference>
<dbReference type="GO" id="GO:0004853">
    <property type="term" value="F:uroporphyrinogen decarboxylase activity"/>
    <property type="evidence" value="ECO:0007669"/>
    <property type="project" value="InterPro"/>
</dbReference>
<protein>
    <submittedName>
        <fullName evidence="2">Uroporphyrinogen-III decarboxylase</fullName>
    </submittedName>
</protein>
<dbReference type="InterPro" id="IPR052024">
    <property type="entry name" value="Methanogen_methyltrans"/>
</dbReference>
<dbReference type="Gene3D" id="3.20.20.210">
    <property type="match status" value="1"/>
</dbReference>
<reference evidence="3" key="1">
    <citation type="submission" date="2015-03" db="EMBL/GenBank/DDBJ databases">
        <authorList>
            <person name="Nijsse Bart"/>
        </authorList>
    </citation>
    <scope>NUCLEOTIDE SEQUENCE [LARGE SCALE GENOMIC DNA]</scope>
</reference>
<dbReference type="Proteomes" id="UP000049855">
    <property type="component" value="Unassembled WGS sequence"/>
</dbReference>
<dbReference type="PANTHER" id="PTHR47099">
    <property type="entry name" value="METHYLCOBAMIDE:COM METHYLTRANSFERASE MTBA"/>
    <property type="match status" value="1"/>
</dbReference>
<organism evidence="2 3">
    <name type="scientific">Sporomusa ovata</name>
    <dbReference type="NCBI Taxonomy" id="2378"/>
    <lineage>
        <taxon>Bacteria</taxon>
        <taxon>Bacillati</taxon>
        <taxon>Bacillota</taxon>
        <taxon>Negativicutes</taxon>
        <taxon>Selenomonadales</taxon>
        <taxon>Sporomusaceae</taxon>
        <taxon>Sporomusa</taxon>
    </lineage>
</organism>
<dbReference type="EMBL" id="CTRP01000015">
    <property type="protein sequence ID" value="CQR74903.1"/>
    <property type="molecule type" value="Genomic_DNA"/>
</dbReference>
<dbReference type="InterPro" id="IPR038071">
    <property type="entry name" value="UROD/MetE-like_sf"/>
</dbReference>
<keyword evidence="3" id="KW-1185">Reference proteome</keyword>
<evidence type="ECO:0000313" key="2">
    <source>
        <dbReference type="EMBL" id="CQR74903.1"/>
    </source>
</evidence>
<dbReference type="RefSeq" id="WP_021166722.1">
    <property type="nucleotide sequence ID" value="NZ_CTRP01000015.1"/>
</dbReference>
<proteinExistence type="predicted"/>
<dbReference type="AlphaFoldDB" id="A0A0U1L6Z4"/>
<evidence type="ECO:0000259" key="1">
    <source>
        <dbReference type="Pfam" id="PF01208"/>
    </source>
</evidence>
<dbReference type="InterPro" id="IPR000257">
    <property type="entry name" value="Uroporphyrinogen_deCOase"/>
</dbReference>
<feature type="domain" description="Uroporphyrinogen decarboxylase (URO-D)" evidence="1">
    <location>
        <begin position="172"/>
        <end position="367"/>
    </location>
</feature>
<dbReference type="SUPFAM" id="SSF51726">
    <property type="entry name" value="UROD/MetE-like"/>
    <property type="match status" value="1"/>
</dbReference>
<gene>
    <name evidence="2" type="ORF">SpAn4DRAFT_4260</name>
</gene>
<dbReference type="PANTHER" id="PTHR47099:SF1">
    <property type="entry name" value="METHYLCOBAMIDE:COM METHYLTRANSFERASE MTBA"/>
    <property type="match status" value="1"/>
</dbReference>
<name>A0A0U1L6Z4_9FIRM</name>
<sequence>MTTNQELYSKRQNRLDMAIALGMPDKVPIILTGDSFFARHLGIPLADYLKDLYESSQIHLRSIPQLGEIDGVQYLNPCVYSLGQGVYANVKLPGRELPPNAQWQIEEVNLMTADDYDTILNKGFIQFHQEFLAKNLPTALSDMDFHMKTDFPRIIADYKQAGYVPFTPIICGVPFDMLSSNRGMSNLVKDLYRIPDKVVSVIDIMTTDLIEILRAQIRYMKPYAVFIGATRCASEFLSPKLWEKFALPHLKRIVETVAGEGCKVLMHFDSNWDRSLEYFREFPKGKCVFASDHSTDIYKARKVLDGHMCVMGDVPAALLKLGTPDEVYQYCNKLIKDLGPSGFILAVGCCLPLDAKVENVKAMIAAANGK</sequence>
<dbReference type="GO" id="GO:0006779">
    <property type="term" value="P:porphyrin-containing compound biosynthetic process"/>
    <property type="evidence" value="ECO:0007669"/>
    <property type="project" value="InterPro"/>
</dbReference>
<accession>A0A0U1L6Z4</accession>
<evidence type="ECO:0000313" key="3">
    <source>
        <dbReference type="Proteomes" id="UP000049855"/>
    </source>
</evidence>